<evidence type="ECO:0000313" key="3">
    <source>
        <dbReference type="EMBL" id="EGO65872.1"/>
    </source>
</evidence>
<dbReference type="Proteomes" id="UP000003240">
    <property type="component" value="Unassembled WGS sequence"/>
</dbReference>
<keyword evidence="4" id="KW-1185">Reference proteome</keyword>
<accession>F7NDL0</accession>
<dbReference type="STRING" id="1009370.ALO_00585"/>
<sequence length="610" mass="68312">MNKYWGKVLFCGLVALFVLGGAPPEVQAARAGRNSPAASVIITPSLFPAYVADGSVKQWGYINRQGKFQITPRYEWVYDYEPNGLARVMEKGKVGVINGKGRYLFEPVYQSVTPFSGGVAVAFDGKIYQVLHESGKVIYRSEDYVGPFSEGLAVIRKITPQKQRLYGYIDARGQTVIEPQFSFASDFRQQRAIVQSVSGQYQIIDREGRVLLESDLPPQEAAGGIVTLRYGDDEFGYKALTGTELFPGRFYYAGPFEDDLAIVNISPNYMRPQYGVINKEGNYAIEPEYARIQSIGGGLFAVSSRGMGAGGDTFSPKAIFDGNGKQLTDFRYFEIGNFSQNVVPVSEDHVTYFLNKNGEKIDDLPQLAGVGVVIVQGDVIKANIDDDLMYLTKSGKVIWQAATEWNLAGSLLRTFKYRPDRAMLIKYPQVLEHKDPIVRDLLNGQLKALFVGDQPVSPQEDGMYTASATVNFSLRQQQDLLIIEKNGYYYPVGAAHGMPSRQYYHFNFKTGRRYYLADLFQPDSDYQDAITQRINSMISTASEQKLYYGEQLESIRPDQEFSVTETGLKVIFQPYEIAPYAAGFPEFVIPWGELMDMVDATGGFWKAFRN</sequence>
<dbReference type="Pfam" id="PF11738">
    <property type="entry name" value="DUF3298"/>
    <property type="match status" value="1"/>
</dbReference>
<dbReference type="InterPro" id="IPR037126">
    <property type="entry name" value="PdaC/RsiV-like_sf"/>
</dbReference>
<dbReference type="InterPro" id="IPR032774">
    <property type="entry name" value="WG_beta_rep"/>
</dbReference>
<evidence type="ECO:0000259" key="2">
    <source>
        <dbReference type="Pfam" id="PF11738"/>
    </source>
</evidence>
<proteinExistence type="predicted"/>
<dbReference type="Gene3D" id="3.30.565.40">
    <property type="entry name" value="Fervidobacterium nodosum Rt17-B1 like"/>
    <property type="match status" value="1"/>
</dbReference>
<feature type="chain" id="PRO_5003366375" description="DUF3298 domain-containing protein" evidence="1">
    <location>
        <begin position="29"/>
        <end position="610"/>
    </location>
</feature>
<name>F7NDL0_9FIRM</name>
<evidence type="ECO:0000313" key="4">
    <source>
        <dbReference type="Proteomes" id="UP000003240"/>
    </source>
</evidence>
<evidence type="ECO:0000256" key="1">
    <source>
        <dbReference type="SAM" id="SignalP"/>
    </source>
</evidence>
<dbReference type="PANTHER" id="PTHR37841:SF1">
    <property type="entry name" value="DUF3298 DOMAIN-CONTAINING PROTEIN"/>
    <property type="match status" value="1"/>
</dbReference>
<protein>
    <recommendedName>
        <fullName evidence="2">DUF3298 domain-containing protein</fullName>
    </recommendedName>
</protein>
<dbReference type="Pfam" id="PF14903">
    <property type="entry name" value="WG_beta_rep"/>
    <property type="match status" value="5"/>
</dbReference>
<dbReference type="Gene3D" id="3.90.640.20">
    <property type="entry name" value="Heat-shock cognate protein, ATPase"/>
    <property type="match status" value="1"/>
</dbReference>
<organism evidence="3 4">
    <name type="scientific">Acetonema longum DSM 6540</name>
    <dbReference type="NCBI Taxonomy" id="1009370"/>
    <lineage>
        <taxon>Bacteria</taxon>
        <taxon>Bacillati</taxon>
        <taxon>Bacillota</taxon>
        <taxon>Negativicutes</taxon>
        <taxon>Acetonemataceae</taxon>
        <taxon>Acetonema</taxon>
    </lineage>
</organism>
<dbReference type="OrthoDB" id="210273at2"/>
<comment type="caution">
    <text evidence="3">The sequence shown here is derived from an EMBL/GenBank/DDBJ whole genome shotgun (WGS) entry which is preliminary data.</text>
</comment>
<dbReference type="InterPro" id="IPR021729">
    <property type="entry name" value="DUF3298"/>
</dbReference>
<dbReference type="PANTHER" id="PTHR37841">
    <property type="entry name" value="GLR2918 PROTEIN"/>
    <property type="match status" value="1"/>
</dbReference>
<dbReference type="AlphaFoldDB" id="F7NDL0"/>
<dbReference type="EMBL" id="AFGF01000007">
    <property type="protein sequence ID" value="EGO65872.1"/>
    <property type="molecule type" value="Genomic_DNA"/>
</dbReference>
<feature type="signal peptide" evidence="1">
    <location>
        <begin position="1"/>
        <end position="28"/>
    </location>
</feature>
<dbReference type="eggNOG" id="COG5263">
    <property type="taxonomic scope" value="Bacteria"/>
</dbReference>
<gene>
    <name evidence="3" type="ORF">ALO_00585</name>
</gene>
<reference evidence="3 4" key="1">
    <citation type="journal article" date="2011" name="EMBO J.">
        <title>Structural diversity of bacterial flagellar motors.</title>
        <authorList>
            <person name="Chen S."/>
            <person name="Beeby M."/>
            <person name="Murphy G.E."/>
            <person name="Leadbetter J.R."/>
            <person name="Hendrixson D.R."/>
            <person name="Briegel A."/>
            <person name="Li Z."/>
            <person name="Shi J."/>
            <person name="Tocheva E.I."/>
            <person name="Muller A."/>
            <person name="Dobro M.J."/>
            <person name="Jensen G.J."/>
        </authorList>
    </citation>
    <scope>NUCLEOTIDE SEQUENCE [LARGE SCALE GENOMIC DNA]</scope>
    <source>
        <strain evidence="3 4">DSM 6540</strain>
    </source>
</reference>
<feature type="domain" description="DUF3298" evidence="2">
    <location>
        <begin position="517"/>
        <end position="591"/>
    </location>
</feature>
<dbReference type="RefSeq" id="WP_004573031.1">
    <property type="nucleotide sequence ID" value="NZ_AFGF01000007.1"/>
</dbReference>
<keyword evidence="1" id="KW-0732">Signal</keyword>